<evidence type="ECO:0000313" key="2">
    <source>
        <dbReference type="Proteomes" id="UP000010319"/>
    </source>
</evidence>
<organism evidence="1 2">
    <name type="scientific">Yersinia bercovieri ATCC 43970</name>
    <dbReference type="NCBI Taxonomy" id="349968"/>
    <lineage>
        <taxon>Bacteria</taxon>
        <taxon>Pseudomonadati</taxon>
        <taxon>Pseudomonadota</taxon>
        <taxon>Gammaproteobacteria</taxon>
        <taxon>Enterobacterales</taxon>
        <taxon>Yersiniaceae</taxon>
        <taxon>Yersinia</taxon>
    </lineage>
</organism>
<reference evidence="1" key="1">
    <citation type="submission" date="2008-12" db="EMBL/GenBank/DDBJ databases">
        <title>Annotation of the Yersinia bercovieri ATCC 43970 genome.</title>
        <authorList>
            <person name="Read T.D."/>
            <person name="Akmal A."/>
            <person name="Bishop-Lilly K."/>
            <person name="Chen P.E."/>
            <person name="Cook C."/>
            <person name="Kiley M.P."/>
            <person name="Lentz S."/>
            <person name="Mateczun A."/>
            <person name="Nagarajan N."/>
            <person name="Nolan N."/>
            <person name="Osborne B.I."/>
            <person name="Pop M."/>
            <person name="Sozhamannan S."/>
            <person name="Stewart A.C."/>
            <person name="Sulakvelidze A."/>
            <person name="Thomason B."/>
            <person name="Willner K."/>
            <person name="Zwick M.E."/>
        </authorList>
    </citation>
    <scope>NUCLEOTIDE SEQUENCE [LARGE SCALE GENOMIC DNA]</scope>
    <source>
        <strain evidence="1">ATCC 43970</strain>
    </source>
</reference>
<accession>A0ABM9XZV6</accession>
<gene>
    <name evidence="1" type="ORF">yberc0001_12270</name>
</gene>
<comment type="caution">
    <text evidence="1">The sequence shown here is derived from an EMBL/GenBank/DDBJ whole genome shotgun (WGS) entry which is preliminary data.</text>
</comment>
<sequence length="49" mass="5724">MVTRWLHPLYKGWISFSALIDGSDSITVGNWLTAMIYRCNQPSMQHKLR</sequence>
<keyword evidence="2" id="KW-1185">Reference proteome</keyword>
<protein>
    <submittedName>
        <fullName evidence="1">Uncharacterized protein</fullName>
    </submittedName>
</protein>
<proteinExistence type="predicted"/>
<evidence type="ECO:0000313" key="1">
    <source>
        <dbReference type="EMBL" id="EEQ06964.1"/>
    </source>
</evidence>
<name>A0ABM9XZV6_YERBE</name>
<dbReference type="EMBL" id="AALC02000018">
    <property type="protein sequence ID" value="EEQ06964.1"/>
    <property type="molecule type" value="Genomic_DNA"/>
</dbReference>
<dbReference type="Proteomes" id="UP000010319">
    <property type="component" value="Unassembled WGS sequence"/>
</dbReference>